<name>X1MGF4_9ZZZZ</name>
<evidence type="ECO:0000313" key="2">
    <source>
        <dbReference type="EMBL" id="GAI13780.1"/>
    </source>
</evidence>
<gene>
    <name evidence="2" type="ORF">S06H3_24103</name>
</gene>
<dbReference type="EMBL" id="BARV01013297">
    <property type="protein sequence ID" value="GAI13780.1"/>
    <property type="molecule type" value="Genomic_DNA"/>
</dbReference>
<proteinExistence type="predicted"/>
<organism evidence="2">
    <name type="scientific">marine sediment metagenome</name>
    <dbReference type="NCBI Taxonomy" id="412755"/>
    <lineage>
        <taxon>unclassified sequences</taxon>
        <taxon>metagenomes</taxon>
        <taxon>ecological metagenomes</taxon>
    </lineage>
</organism>
<accession>X1MGF4</accession>
<reference evidence="2" key="1">
    <citation type="journal article" date="2014" name="Front. Microbiol.">
        <title>High frequency of phylogenetically diverse reductive dehalogenase-homologous genes in deep subseafloor sedimentary metagenomes.</title>
        <authorList>
            <person name="Kawai M."/>
            <person name="Futagami T."/>
            <person name="Toyoda A."/>
            <person name="Takaki Y."/>
            <person name="Nishi S."/>
            <person name="Hori S."/>
            <person name="Arai W."/>
            <person name="Tsubouchi T."/>
            <person name="Morono Y."/>
            <person name="Uchiyama I."/>
            <person name="Ito T."/>
            <person name="Fujiyama A."/>
            <person name="Inagaki F."/>
            <person name="Takami H."/>
        </authorList>
    </citation>
    <scope>NUCLEOTIDE SEQUENCE</scope>
    <source>
        <strain evidence="2">Expedition CK06-06</strain>
    </source>
</reference>
<keyword evidence="1" id="KW-0472">Membrane</keyword>
<feature type="transmembrane region" description="Helical" evidence="1">
    <location>
        <begin position="13"/>
        <end position="32"/>
    </location>
</feature>
<dbReference type="AlphaFoldDB" id="X1MGF4"/>
<comment type="caution">
    <text evidence="2">The sequence shown here is derived from an EMBL/GenBank/DDBJ whole genome shotgun (WGS) entry which is preliminary data.</text>
</comment>
<feature type="transmembrane region" description="Helical" evidence="1">
    <location>
        <begin position="78"/>
        <end position="102"/>
    </location>
</feature>
<feature type="transmembrane region" description="Helical" evidence="1">
    <location>
        <begin position="44"/>
        <end position="66"/>
    </location>
</feature>
<protein>
    <submittedName>
        <fullName evidence="2">Uncharacterized protein</fullName>
    </submittedName>
</protein>
<keyword evidence="1" id="KW-0812">Transmembrane</keyword>
<sequence length="124" mass="14186">FCLIFGCGESLPAYLIFMVVSPGFAGALISILKQKIKKEIYGEIIAMIIGGIWQYLGLMISAFIYYEVFISGLSWKLYAVYIWFPFFSTVYALLLIPISLALNKALRKILKIRYFNELLLKPLK</sequence>
<evidence type="ECO:0000256" key="1">
    <source>
        <dbReference type="SAM" id="Phobius"/>
    </source>
</evidence>
<feature type="non-terminal residue" evidence="2">
    <location>
        <position position="1"/>
    </location>
</feature>
<keyword evidence="1" id="KW-1133">Transmembrane helix</keyword>